<feature type="non-terminal residue" evidence="1">
    <location>
        <position position="1"/>
    </location>
</feature>
<proteinExistence type="predicted"/>
<accession>A0A427A3A7</accession>
<dbReference type="AlphaFoldDB" id="A0A427A3A7"/>
<organism evidence="1 2">
    <name type="scientific">Ensete ventricosum</name>
    <name type="common">Abyssinian banana</name>
    <name type="synonym">Musa ensete</name>
    <dbReference type="NCBI Taxonomy" id="4639"/>
    <lineage>
        <taxon>Eukaryota</taxon>
        <taxon>Viridiplantae</taxon>
        <taxon>Streptophyta</taxon>
        <taxon>Embryophyta</taxon>
        <taxon>Tracheophyta</taxon>
        <taxon>Spermatophyta</taxon>
        <taxon>Magnoliopsida</taxon>
        <taxon>Liliopsida</taxon>
        <taxon>Zingiberales</taxon>
        <taxon>Musaceae</taxon>
        <taxon>Ensete</taxon>
    </lineage>
</organism>
<name>A0A427A3A7_ENSVE</name>
<reference evidence="1 2" key="1">
    <citation type="journal article" date="2014" name="Agronomy (Basel)">
        <title>A Draft Genome Sequence for Ensete ventricosum, the Drought-Tolerant Tree Against Hunger.</title>
        <authorList>
            <person name="Harrison J."/>
            <person name="Moore K.A."/>
            <person name="Paszkiewicz K."/>
            <person name="Jones T."/>
            <person name="Grant M."/>
            <person name="Ambacheew D."/>
            <person name="Muzemil S."/>
            <person name="Studholme D.J."/>
        </authorList>
    </citation>
    <scope>NUCLEOTIDE SEQUENCE [LARGE SCALE GENOMIC DNA]</scope>
</reference>
<dbReference type="EMBL" id="AMZH03003920">
    <property type="protein sequence ID" value="RRT70737.1"/>
    <property type="molecule type" value="Genomic_DNA"/>
</dbReference>
<gene>
    <name evidence="1" type="ORF">B296_00020804</name>
</gene>
<sequence>VNYDKLQLKNWLKSSLGIGRSEDDAVGNSPGVRWEFAEGIGSFLGWRLDDAMGARGEFTRTSSKILERSLGTRREIAGGGS</sequence>
<protein>
    <submittedName>
        <fullName evidence="1">Uncharacterized protein</fullName>
    </submittedName>
</protein>
<evidence type="ECO:0000313" key="1">
    <source>
        <dbReference type="EMBL" id="RRT70737.1"/>
    </source>
</evidence>
<comment type="caution">
    <text evidence="1">The sequence shown here is derived from an EMBL/GenBank/DDBJ whole genome shotgun (WGS) entry which is preliminary data.</text>
</comment>
<evidence type="ECO:0000313" key="2">
    <source>
        <dbReference type="Proteomes" id="UP000287651"/>
    </source>
</evidence>
<dbReference type="Proteomes" id="UP000287651">
    <property type="component" value="Unassembled WGS sequence"/>
</dbReference>